<protein>
    <submittedName>
        <fullName evidence="1">Uncharacterized protein</fullName>
    </submittedName>
</protein>
<dbReference type="Proteomes" id="UP000886998">
    <property type="component" value="Unassembled WGS sequence"/>
</dbReference>
<evidence type="ECO:0000313" key="1">
    <source>
        <dbReference type="EMBL" id="GFS44372.1"/>
    </source>
</evidence>
<keyword evidence="2" id="KW-1185">Reference proteome</keyword>
<name>A0A8X6IGS2_9ARAC</name>
<gene>
    <name evidence="1" type="ORF">TNIN_178711</name>
</gene>
<dbReference type="EMBL" id="BMAV01025747">
    <property type="protein sequence ID" value="GFS44372.1"/>
    <property type="molecule type" value="Genomic_DNA"/>
</dbReference>
<proteinExistence type="predicted"/>
<sequence>MVFQIPSHGMLEVLLDPVELRDHWLKRRDWNGPPWSVVGGVHQRGVPVSDEVFCHGFSGDITVGLTPGHRVYDQCMSTEGEAINGGKVQLRGRAEILNGWSKKVDGAHGMPRGFASLAWNAHLPFTMSFNMDRQTKGLGWARARIPGGERLGKGKKTSKRSSSGTKAIFFSTDITEDFKSIYLKKGFLI</sequence>
<dbReference type="AlphaFoldDB" id="A0A8X6IGS2"/>
<reference evidence="1" key="1">
    <citation type="submission" date="2020-08" db="EMBL/GenBank/DDBJ databases">
        <title>Multicomponent nature underlies the extraordinary mechanical properties of spider dragline silk.</title>
        <authorList>
            <person name="Kono N."/>
            <person name="Nakamura H."/>
            <person name="Mori M."/>
            <person name="Yoshida Y."/>
            <person name="Ohtoshi R."/>
            <person name="Malay A.D."/>
            <person name="Moran D.A.P."/>
            <person name="Tomita M."/>
            <person name="Numata K."/>
            <person name="Arakawa K."/>
        </authorList>
    </citation>
    <scope>NUCLEOTIDE SEQUENCE</scope>
</reference>
<organism evidence="1 2">
    <name type="scientific">Trichonephila inaurata madagascariensis</name>
    <dbReference type="NCBI Taxonomy" id="2747483"/>
    <lineage>
        <taxon>Eukaryota</taxon>
        <taxon>Metazoa</taxon>
        <taxon>Ecdysozoa</taxon>
        <taxon>Arthropoda</taxon>
        <taxon>Chelicerata</taxon>
        <taxon>Arachnida</taxon>
        <taxon>Araneae</taxon>
        <taxon>Araneomorphae</taxon>
        <taxon>Entelegynae</taxon>
        <taxon>Araneoidea</taxon>
        <taxon>Nephilidae</taxon>
        <taxon>Trichonephila</taxon>
        <taxon>Trichonephila inaurata</taxon>
    </lineage>
</organism>
<evidence type="ECO:0000313" key="2">
    <source>
        <dbReference type="Proteomes" id="UP000886998"/>
    </source>
</evidence>
<accession>A0A8X6IGS2</accession>
<comment type="caution">
    <text evidence="1">The sequence shown here is derived from an EMBL/GenBank/DDBJ whole genome shotgun (WGS) entry which is preliminary data.</text>
</comment>